<evidence type="ECO:0000256" key="1">
    <source>
        <dbReference type="SAM" id="MobiDB-lite"/>
    </source>
</evidence>
<accession>A0A9X4NK02</accession>
<dbReference type="RefSeq" id="WP_278229473.1">
    <property type="nucleotide sequence ID" value="NZ_JAOWLY010000024.1"/>
</dbReference>
<dbReference type="EMBL" id="JAOWLY010000024">
    <property type="protein sequence ID" value="MDG4985142.1"/>
    <property type="molecule type" value="Genomic_DNA"/>
</dbReference>
<gene>
    <name evidence="2" type="ORF">OGZ51_13430</name>
</gene>
<evidence type="ECO:0000313" key="3">
    <source>
        <dbReference type="Proteomes" id="UP001152614"/>
    </source>
</evidence>
<proteinExistence type="predicted"/>
<comment type="caution">
    <text evidence="2">The sequence shown here is derived from an EMBL/GenBank/DDBJ whole genome shotgun (WGS) entry which is preliminary data.</text>
</comment>
<dbReference type="Proteomes" id="UP001152614">
    <property type="component" value="Unassembled WGS sequence"/>
</dbReference>
<protein>
    <submittedName>
        <fullName evidence="2">Uncharacterized protein</fullName>
    </submittedName>
</protein>
<evidence type="ECO:0000313" key="2">
    <source>
        <dbReference type="EMBL" id="MDG4985142.1"/>
    </source>
</evidence>
<sequence length="261" mass="27014">MENGKTPKPQKPIYKKVWFWLLVIVVVALGMHFTGGAKGGDGGDSASKDDSYSESSSSSSASSNSAAPVSSSSSSKTDDFSAVSKTYSLSAGNYAVGTDIPVGIANITATSGQGNLTTESGSINEMFGIDDGDGMYTSSYNNAELKKGDVLELNSGLKITLNYSEVKSNINPWTYNDSAAKQLGTGTYTVGKDFPAGVYKIVAVSGSGNLSDSSGIINEMFGVDDGSGMYNSQYNGAPFTDGDKLEVSGGVVIKIVPANNK</sequence>
<reference evidence="2" key="2">
    <citation type="journal article" date="2023" name="Food Microbiol.">
        <title>Evaluation of the fermentation potential of lactic acid bacteria isolated from herbs, fruits and vegetables as starter cultures in nut-based milk alternatives.</title>
        <authorList>
            <person name="Huang W."/>
            <person name="Dong A."/>
            <person name="Pham H.T."/>
            <person name="Zhou C."/>
            <person name="Huo Z."/>
            <person name="Watjen A.P."/>
            <person name="Prakash S."/>
            <person name="Bang-Berthelsen C.H."/>
            <person name="Turner M.S."/>
        </authorList>
    </citation>
    <scope>NUCLEOTIDE SEQUENCE</scope>
    <source>
        <strain evidence="2">3</strain>
    </source>
</reference>
<dbReference type="AlphaFoldDB" id="A0A9X4NK02"/>
<name>A0A9X4NK02_9LACT</name>
<organism evidence="2 3">
    <name type="scientific">Lactococcus lactis</name>
    <dbReference type="NCBI Taxonomy" id="1358"/>
    <lineage>
        <taxon>Bacteria</taxon>
        <taxon>Bacillati</taxon>
        <taxon>Bacillota</taxon>
        <taxon>Bacilli</taxon>
        <taxon>Lactobacillales</taxon>
        <taxon>Streptococcaceae</taxon>
        <taxon>Lactococcus</taxon>
    </lineage>
</organism>
<feature type="region of interest" description="Disordered" evidence="1">
    <location>
        <begin position="38"/>
        <end position="79"/>
    </location>
</feature>
<feature type="compositionally biased region" description="Low complexity" evidence="1">
    <location>
        <begin position="53"/>
        <end position="79"/>
    </location>
</feature>
<reference evidence="2" key="1">
    <citation type="submission" date="2022-10" db="EMBL/GenBank/DDBJ databases">
        <authorList>
            <person name="Turner M.S."/>
            <person name="Huang W."/>
        </authorList>
    </citation>
    <scope>NUCLEOTIDE SEQUENCE</scope>
    <source>
        <strain evidence="2">3</strain>
    </source>
</reference>